<reference evidence="4 5" key="1">
    <citation type="submission" date="2018-12" db="EMBL/GenBank/DDBJ databases">
        <title>Sequencing of bacterial isolates from soil warming experiment in Harvard Forest, Massachusetts, USA.</title>
        <authorList>
            <person name="Deangelis K."/>
        </authorList>
    </citation>
    <scope>NUCLEOTIDE SEQUENCE [LARGE SCALE GENOMIC DNA]</scope>
    <source>
        <strain evidence="4 5">EB153</strain>
    </source>
</reference>
<comment type="caution">
    <text evidence="4">The sequence shown here is derived from an EMBL/GenBank/DDBJ whole genome shotgun (WGS) entry which is preliminary data.</text>
</comment>
<evidence type="ECO:0000256" key="1">
    <source>
        <dbReference type="SAM" id="MobiDB-lite"/>
    </source>
</evidence>
<keyword evidence="2" id="KW-0812">Transmembrane</keyword>
<dbReference type="InterPro" id="IPR052521">
    <property type="entry name" value="Cell_div_SPOR-domain"/>
</dbReference>
<keyword evidence="2" id="KW-0472">Membrane</keyword>
<dbReference type="PANTHER" id="PTHR38687:SF1">
    <property type="entry name" value="CELL DIVISION PROTEIN DEDD"/>
    <property type="match status" value="1"/>
</dbReference>
<gene>
    <name evidence="4" type="ORF">EDE15_1659</name>
</gene>
<dbReference type="PROSITE" id="PS51724">
    <property type="entry name" value="SPOR"/>
    <property type="match status" value="1"/>
</dbReference>
<dbReference type="OrthoDB" id="119559at2"/>
<evidence type="ECO:0000313" key="4">
    <source>
        <dbReference type="EMBL" id="RSL16149.1"/>
    </source>
</evidence>
<dbReference type="SUPFAM" id="SSF110997">
    <property type="entry name" value="Sporulation related repeat"/>
    <property type="match status" value="1"/>
</dbReference>
<sequence length="210" mass="22165">MNSRYNEEPDLQDYQESTGEREISLNTATILGIFFLLALLCAIFFGFGYTMGRRTTSPAAAPIADTSSTLATNGSAKPAPGSAAPQLTRKAVDDDTTPTPPTIQQVAQPLEKPAAPTPEPPKAAPVAAAPAVAATTPDGPPAVVQVAAVSHQEDADTLVNALKRRGYSVVVRHEPQDKLLHIQIGPLASKKDAEAMRQRLLSDGYNAIVK</sequence>
<proteinExistence type="predicted"/>
<dbReference type="Pfam" id="PF05036">
    <property type="entry name" value="SPOR"/>
    <property type="match status" value="1"/>
</dbReference>
<dbReference type="Proteomes" id="UP000269669">
    <property type="component" value="Unassembled WGS sequence"/>
</dbReference>
<evidence type="ECO:0000313" key="5">
    <source>
        <dbReference type="Proteomes" id="UP000269669"/>
    </source>
</evidence>
<name>A0A3R9Q914_9BACT</name>
<dbReference type="GO" id="GO:0042834">
    <property type="term" value="F:peptidoglycan binding"/>
    <property type="evidence" value="ECO:0007669"/>
    <property type="project" value="InterPro"/>
</dbReference>
<feature type="compositionally biased region" description="Low complexity" evidence="1">
    <location>
        <begin position="74"/>
        <end position="85"/>
    </location>
</feature>
<dbReference type="Gene3D" id="3.30.70.1070">
    <property type="entry name" value="Sporulation related repeat"/>
    <property type="match status" value="1"/>
</dbReference>
<dbReference type="RefSeq" id="WP_125484800.1">
    <property type="nucleotide sequence ID" value="NZ_RSDW01000001.1"/>
</dbReference>
<dbReference type="AlphaFoldDB" id="A0A3R9Q914"/>
<feature type="domain" description="SPOR" evidence="3">
    <location>
        <begin position="136"/>
        <end position="210"/>
    </location>
</feature>
<organism evidence="4 5">
    <name type="scientific">Edaphobacter aggregans</name>
    <dbReference type="NCBI Taxonomy" id="570835"/>
    <lineage>
        <taxon>Bacteria</taxon>
        <taxon>Pseudomonadati</taxon>
        <taxon>Acidobacteriota</taxon>
        <taxon>Terriglobia</taxon>
        <taxon>Terriglobales</taxon>
        <taxon>Acidobacteriaceae</taxon>
        <taxon>Edaphobacter</taxon>
    </lineage>
</organism>
<accession>A0A3R9Q914</accession>
<keyword evidence="2" id="KW-1133">Transmembrane helix</keyword>
<protein>
    <submittedName>
        <fullName evidence="4">Sporulation related protein</fullName>
    </submittedName>
</protein>
<dbReference type="InterPro" id="IPR036680">
    <property type="entry name" value="SPOR-like_sf"/>
</dbReference>
<feature type="region of interest" description="Disordered" evidence="1">
    <location>
        <begin position="69"/>
        <end position="103"/>
    </location>
</feature>
<dbReference type="EMBL" id="RSDW01000001">
    <property type="protein sequence ID" value="RSL16149.1"/>
    <property type="molecule type" value="Genomic_DNA"/>
</dbReference>
<dbReference type="PANTHER" id="PTHR38687">
    <property type="entry name" value="CELL DIVISION PROTEIN DEDD-RELATED"/>
    <property type="match status" value="1"/>
</dbReference>
<evidence type="ECO:0000259" key="3">
    <source>
        <dbReference type="PROSITE" id="PS51724"/>
    </source>
</evidence>
<dbReference type="GO" id="GO:0032153">
    <property type="term" value="C:cell division site"/>
    <property type="evidence" value="ECO:0007669"/>
    <property type="project" value="TreeGrafter"/>
</dbReference>
<evidence type="ECO:0000256" key="2">
    <source>
        <dbReference type="SAM" id="Phobius"/>
    </source>
</evidence>
<dbReference type="GO" id="GO:0032506">
    <property type="term" value="P:cytokinetic process"/>
    <property type="evidence" value="ECO:0007669"/>
    <property type="project" value="TreeGrafter"/>
</dbReference>
<dbReference type="InterPro" id="IPR007730">
    <property type="entry name" value="SPOR-like_dom"/>
</dbReference>
<dbReference type="GO" id="GO:0030428">
    <property type="term" value="C:cell septum"/>
    <property type="evidence" value="ECO:0007669"/>
    <property type="project" value="TreeGrafter"/>
</dbReference>
<feature type="transmembrane region" description="Helical" evidence="2">
    <location>
        <begin position="23"/>
        <end position="47"/>
    </location>
</feature>
<keyword evidence="5" id="KW-1185">Reference proteome</keyword>